<evidence type="ECO:0000313" key="2">
    <source>
        <dbReference type="Proteomes" id="UP000663844"/>
    </source>
</evidence>
<protein>
    <submittedName>
        <fullName evidence="1">Uncharacterized protein</fullName>
    </submittedName>
</protein>
<dbReference type="AlphaFoldDB" id="A0A820L4N9"/>
<comment type="caution">
    <text evidence="1">The sequence shown here is derived from an EMBL/GenBank/DDBJ whole genome shotgun (WGS) entry which is preliminary data.</text>
</comment>
<gene>
    <name evidence="1" type="ORF">OXD698_LOCUS48810</name>
</gene>
<dbReference type="Proteomes" id="UP000663844">
    <property type="component" value="Unassembled WGS sequence"/>
</dbReference>
<feature type="non-terminal residue" evidence="1">
    <location>
        <position position="1"/>
    </location>
</feature>
<name>A0A820L4N9_9BILA</name>
<proteinExistence type="predicted"/>
<reference evidence="1" key="1">
    <citation type="submission" date="2021-02" db="EMBL/GenBank/DDBJ databases">
        <authorList>
            <person name="Nowell W R."/>
        </authorList>
    </citation>
    <scope>NUCLEOTIDE SEQUENCE</scope>
</reference>
<evidence type="ECO:0000313" key="1">
    <source>
        <dbReference type="EMBL" id="CAF4351703.1"/>
    </source>
</evidence>
<organism evidence="1 2">
    <name type="scientific">Adineta steineri</name>
    <dbReference type="NCBI Taxonomy" id="433720"/>
    <lineage>
        <taxon>Eukaryota</taxon>
        <taxon>Metazoa</taxon>
        <taxon>Spiralia</taxon>
        <taxon>Gnathifera</taxon>
        <taxon>Rotifera</taxon>
        <taxon>Eurotatoria</taxon>
        <taxon>Bdelloidea</taxon>
        <taxon>Adinetida</taxon>
        <taxon>Adinetidae</taxon>
        <taxon>Adineta</taxon>
    </lineage>
</organism>
<accession>A0A820L4N9</accession>
<dbReference type="EMBL" id="CAJOAZ010020995">
    <property type="protein sequence ID" value="CAF4351703.1"/>
    <property type="molecule type" value="Genomic_DNA"/>
</dbReference>
<sequence>RETMDRLIQLRQTQLEVFEELLKLEVQISIEFLPKNFDHLENFIAPQIYLPVIKNDPIIQYKQQRYKIMQEAKRTWLNIFVDAFEIQYLEELKNFK</sequence>